<dbReference type="PANTHER" id="PTHR45138:SF9">
    <property type="entry name" value="DIGUANYLATE CYCLASE DGCM-RELATED"/>
    <property type="match status" value="1"/>
</dbReference>
<evidence type="ECO:0000313" key="5">
    <source>
        <dbReference type="EMBL" id="EAW30956.1"/>
    </source>
</evidence>
<comment type="catalytic activity">
    <reaction evidence="3">
        <text>2 GTP = 3',3'-c-di-GMP + 2 diphosphate</text>
        <dbReference type="Rhea" id="RHEA:24898"/>
        <dbReference type="ChEBI" id="CHEBI:33019"/>
        <dbReference type="ChEBI" id="CHEBI:37565"/>
        <dbReference type="ChEBI" id="CHEBI:58805"/>
        <dbReference type="EC" id="2.7.7.65"/>
    </reaction>
</comment>
<dbReference type="SUPFAM" id="SSF55073">
    <property type="entry name" value="Nucleotide cyclase"/>
    <property type="match status" value="1"/>
</dbReference>
<dbReference type="GO" id="GO:0052621">
    <property type="term" value="F:diguanylate cyclase activity"/>
    <property type="evidence" value="ECO:0007669"/>
    <property type="project" value="UniProtKB-EC"/>
</dbReference>
<dbReference type="STRING" id="247633.GP2143_10177"/>
<dbReference type="InterPro" id="IPR043128">
    <property type="entry name" value="Rev_trsase/Diguanyl_cyclase"/>
</dbReference>
<dbReference type="OrthoDB" id="9812260at2"/>
<evidence type="ECO:0000256" key="2">
    <source>
        <dbReference type="ARBA" id="ARBA00012528"/>
    </source>
</evidence>
<dbReference type="AlphaFoldDB" id="A0YDS2"/>
<dbReference type="GO" id="GO:0005886">
    <property type="term" value="C:plasma membrane"/>
    <property type="evidence" value="ECO:0007669"/>
    <property type="project" value="TreeGrafter"/>
</dbReference>
<dbReference type="PANTHER" id="PTHR45138">
    <property type="entry name" value="REGULATORY COMPONENTS OF SENSORY TRANSDUCTION SYSTEM"/>
    <property type="match status" value="1"/>
</dbReference>
<dbReference type="InterPro" id="IPR050469">
    <property type="entry name" value="Diguanylate_Cyclase"/>
</dbReference>
<comment type="caution">
    <text evidence="5">The sequence shown here is derived from an EMBL/GenBank/DDBJ whole genome shotgun (WGS) entry which is preliminary data.</text>
</comment>
<dbReference type="PROSITE" id="PS50887">
    <property type="entry name" value="GGDEF"/>
    <property type="match status" value="1"/>
</dbReference>
<dbReference type="Gene3D" id="3.30.70.270">
    <property type="match status" value="1"/>
</dbReference>
<dbReference type="Pfam" id="PF00990">
    <property type="entry name" value="GGDEF"/>
    <property type="match status" value="1"/>
</dbReference>
<comment type="cofactor">
    <cofactor evidence="1">
        <name>Mg(2+)</name>
        <dbReference type="ChEBI" id="CHEBI:18420"/>
    </cofactor>
</comment>
<evidence type="ECO:0000313" key="6">
    <source>
        <dbReference type="Proteomes" id="UP000004931"/>
    </source>
</evidence>
<accession>A0YDS2</accession>
<proteinExistence type="predicted"/>
<dbReference type="GO" id="GO:0043709">
    <property type="term" value="P:cell adhesion involved in single-species biofilm formation"/>
    <property type="evidence" value="ECO:0007669"/>
    <property type="project" value="TreeGrafter"/>
</dbReference>
<name>A0YDS2_9GAMM</name>
<dbReference type="EC" id="2.7.7.65" evidence="2"/>
<dbReference type="GO" id="GO:1902201">
    <property type="term" value="P:negative regulation of bacterial-type flagellum-dependent cell motility"/>
    <property type="evidence" value="ECO:0007669"/>
    <property type="project" value="TreeGrafter"/>
</dbReference>
<dbReference type="eggNOG" id="COG3706">
    <property type="taxonomic scope" value="Bacteria"/>
</dbReference>
<dbReference type="EMBL" id="AAVT01000005">
    <property type="protein sequence ID" value="EAW30956.1"/>
    <property type="molecule type" value="Genomic_DNA"/>
</dbReference>
<reference evidence="5 6" key="1">
    <citation type="journal article" date="2010" name="J. Bacteriol.">
        <title>Genome sequence of the oligotrophic marine Gammaproteobacterium HTCC2143, isolated from the Oregon Coast.</title>
        <authorList>
            <person name="Oh H.M."/>
            <person name="Kang I."/>
            <person name="Ferriera S."/>
            <person name="Giovannoni S.J."/>
            <person name="Cho J.C."/>
        </authorList>
    </citation>
    <scope>NUCLEOTIDE SEQUENCE [LARGE SCALE GENOMIC DNA]</scope>
    <source>
        <strain evidence="5 6">HTCC2143</strain>
    </source>
</reference>
<dbReference type="InterPro" id="IPR029787">
    <property type="entry name" value="Nucleotide_cyclase"/>
</dbReference>
<keyword evidence="6" id="KW-1185">Reference proteome</keyword>
<feature type="domain" description="GGDEF" evidence="4">
    <location>
        <begin position="173"/>
        <end position="308"/>
    </location>
</feature>
<evidence type="ECO:0000259" key="4">
    <source>
        <dbReference type="PROSITE" id="PS50887"/>
    </source>
</evidence>
<organism evidence="5 6">
    <name type="scientific">marine gamma proteobacterium HTCC2143</name>
    <dbReference type="NCBI Taxonomy" id="247633"/>
    <lineage>
        <taxon>Bacteria</taxon>
        <taxon>Pseudomonadati</taxon>
        <taxon>Pseudomonadota</taxon>
        <taxon>Gammaproteobacteria</taxon>
        <taxon>Cellvibrionales</taxon>
        <taxon>Spongiibacteraceae</taxon>
        <taxon>BD1-7 clade</taxon>
    </lineage>
</organism>
<gene>
    <name evidence="5" type="ORF">GP2143_10177</name>
</gene>
<dbReference type="Proteomes" id="UP000004931">
    <property type="component" value="Unassembled WGS sequence"/>
</dbReference>
<sequence>MIAKVKRSNTIAFPVPKNKGGRRQFKQTEQHITLRLELSNVLQSTLELAQILQLFLDQVKRNLSVDSLRYQNEESSHAVNLGEPAKHSCHYKLITNEDSLGEISFTRDKRFAEHDLQMLELLIGSLICPIRNALLYQDAIASALRDPLTGTGNRMAMENTLTREVAIALRHKQPLSMLVVDIDAFKKINDIYGHAAGDCVLKNVARTLTQCSRDTDSTYRAYRFGGEEFVLLLNNTNRDGAVILAERIREGIEEMITTCEEKSIHITASIGVSTLRTGESASQLFDRADKALYTAKDDGRNQVISADPVTESRSLG</sequence>
<evidence type="ECO:0000256" key="1">
    <source>
        <dbReference type="ARBA" id="ARBA00001946"/>
    </source>
</evidence>
<dbReference type="FunFam" id="3.30.70.270:FF:000001">
    <property type="entry name" value="Diguanylate cyclase domain protein"/>
    <property type="match status" value="1"/>
</dbReference>
<evidence type="ECO:0000256" key="3">
    <source>
        <dbReference type="ARBA" id="ARBA00034247"/>
    </source>
</evidence>
<dbReference type="CDD" id="cd01949">
    <property type="entry name" value="GGDEF"/>
    <property type="match status" value="1"/>
</dbReference>
<protein>
    <recommendedName>
        <fullName evidence="2">diguanylate cyclase</fullName>
        <ecNumber evidence="2">2.7.7.65</ecNumber>
    </recommendedName>
</protein>
<dbReference type="InterPro" id="IPR000160">
    <property type="entry name" value="GGDEF_dom"/>
</dbReference>
<dbReference type="SMART" id="SM00267">
    <property type="entry name" value="GGDEF"/>
    <property type="match status" value="1"/>
</dbReference>
<dbReference type="NCBIfam" id="TIGR00254">
    <property type="entry name" value="GGDEF"/>
    <property type="match status" value="1"/>
</dbReference>